<feature type="compositionally biased region" description="Polar residues" evidence="2">
    <location>
        <begin position="65"/>
        <end position="80"/>
    </location>
</feature>
<dbReference type="SUPFAM" id="SSF57756">
    <property type="entry name" value="Retrovirus zinc finger-like domains"/>
    <property type="match status" value="1"/>
</dbReference>
<evidence type="ECO:0000256" key="1">
    <source>
        <dbReference type="PROSITE-ProRule" id="PRU00047"/>
    </source>
</evidence>
<accession>A0AAD1RL88</accession>
<sequence>PTKDKNSSNTSETNIDDDDDLLMAIATEVTNRKGILSVKNLKYSEFDQKDKIILKDHEIDDTETHTMQTRSKTRQAQQQDSDSEGSMPPIERDSIDSDHEEGSKNNKSLSANVQVVGFSGQHKNKPPKDSFPFMTVGSQLIMKPLPPSVLRDIVKGSPDPRKNPSACLMYLKRSCQGQNMTQIDIRLIIDGILGYDSESGWEWSKVPSIDIPDTGTMITTGAFTTHDIYKLTTKEGQDNMWDEISKELFRLYKDSSSMTSALSCKQLKHESIVVYVKRFFKCWKEEAGLSSDNQMDVLKLQTCIGNMLPAYSLLVKQLISEWPSLPSKEFLVKIQEKDNAGCFDFPPQGPQGPPKSNAFIVQGLAHSNILDARPRGWDGAYRTRQRGGYSRGGFSQRGRYQGPPYQDRSTCFNCGQQGHWRSSCPFPPKSTNRQQTSTNQTTANPYSQSIINPQHQSQHQSQQQQPQNQVSHHIPWPQ</sequence>
<dbReference type="PROSITE" id="PS50158">
    <property type="entry name" value="ZF_CCHC"/>
    <property type="match status" value="1"/>
</dbReference>
<feature type="region of interest" description="Disordered" evidence="2">
    <location>
        <begin position="374"/>
        <end position="402"/>
    </location>
</feature>
<proteinExistence type="predicted"/>
<feature type="compositionally biased region" description="Low complexity" evidence="2">
    <location>
        <begin position="430"/>
        <end position="469"/>
    </location>
</feature>
<feature type="domain" description="CCHC-type" evidence="3">
    <location>
        <begin position="411"/>
        <end position="425"/>
    </location>
</feature>
<dbReference type="InterPro" id="IPR036875">
    <property type="entry name" value="Znf_CCHC_sf"/>
</dbReference>
<dbReference type="InterPro" id="IPR001878">
    <property type="entry name" value="Znf_CCHC"/>
</dbReference>
<dbReference type="EMBL" id="OW240914">
    <property type="protein sequence ID" value="CAH2273693.1"/>
    <property type="molecule type" value="Genomic_DNA"/>
</dbReference>
<feature type="region of interest" description="Disordered" evidence="2">
    <location>
        <begin position="52"/>
        <end position="109"/>
    </location>
</feature>
<dbReference type="AlphaFoldDB" id="A0AAD1RL88"/>
<dbReference type="Proteomes" id="UP001295444">
    <property type="component" value="Chromosome 03"/>
</dbReference>
<feature type="region of interest" description="Disordered" evidence="2">
    <location>
        <begin position="423"/>
        <end position="478"/>
    </location>
</feature>
<dbReference type="Pfam" id="PF00098">
    <property type="entry name" value="zf-CCHC"/>
    <property type="match status" value="1"/>
</dbReference>
<feature type="compositionally biased region" description="Basic and acidic residues" evidence="2">
    <location>
        <begin position="90"/>
        <end position="104"/>
    </location>
</feature>
<evidence type="ECO:0000313" key="4">
    <source>
        <dbReference type="EMBL" id="CAH2273693.1"/>
    </source>
</evidence>
<keyword evidence="1" id="KW-0863">Zinc-finger</keyword>
<protein>
    <recommendedName>
        <fullName evidence="3">CCHC-type domain-containing protein</fullName>
    </recommendedName>
</protein>
<evidence type="ECO:0000256" key="2">
    <source>
        <dbReference type="SAM" id="MobiDB-lite"/>
    </source>
</evidence>
<dbReference type="GO" id="GO:0003676">
    <property type="term" value="F:nucleic acid binding"/>
    <property type="evidence" value="ECO:0007669"/>
    <property type="project" value="InterPro"/>
</dbReference>
<organism evidence="4 5">
    <name type="scientific">Pelobates cultripes</name>
    <name type="common">Western spadefoot toad</name>
    <dbReference type="NCBI Taxonomy" id="61616"/>
    <lineage>
        <taxon>Eukaryota</taxon>
        <taxon>Metazoa</taxon>
        <taxon>Chordata</taxon>
        <taxon>Craniata</taxon>
        <taxon>Vertebrata</taxon>
        <taxon>Euteleostomi</taxon>
        <taxon>Amphibia</taxon>
        <taxon>Batrachia</taxon>
        <taxon>Anura</taxon>
        <taxon>Pelobatoidea</taxon>
        <taxon>Pelobatidae</taxon>
        <taxon>Pelobates</taxon>
    </lineage>
</organism>
<feature type="non-terminal residue" evidence="4">
    <location>
        <position position="1"/>
    </location>
</feature>
<evidence type="ECO:0000313" key="5">
    <source>
        <dbReference type="Proteomes" id="UP001295444"/>
    </source>
</evidence>
<keyword evidence="1" id="KW-0479">Metal-binding</keyword>
<dbReference type="Gene3D" id="4.10.60.10">
    <property type="entry name" value="Zinc finger, CCHC-type"/>
    <property type="match status" value="1"/>
</dbReference>
<gene>
    <name evidence="4" type="ORF">PECUL_23A052331</name>
</gene>
<dbReference type="SMART" id="SM00343">
    <property type="entry name" value="ZnF_C2HC"/>
    <property type="match status" value="1"/>
</dbReference>
<name>A0AAD1RL88_PELCU</name>
<evidence type="ECO:0000259" key="3">
    <source>
        <dbReference type="PROSITE" id="PS50158"/>
    </source>
</evidence>
<dbReference type="GO" id="GO:0008270">
    <property type="term" value="F:zinc ion binding"/>
    <property type="evidence" value="ECO:0007669"/>
    <property type="project" value="UniProtKB-KW"/>
</dbReference>
<feature type="compositionally biased region" description="Basic and acidic residues" evidence="2">
    <location>
        <begin position="52"/>
        <end position="64"/>
    </location>
</feature>
<reference evidence="4" key="1">
    <citation type="submission" date="2022-03" db="EMBL/GenBank/DDBJ databases">
        <authorList>
            <person name="Alioto T."/>
            <person name="Alioto T."/>
            <person name="Gomez Garrido J."/>
        </authorList>
    </citation>
    <scope>NUCLEOTIDE SEQUENCE</scope>
</reference>
<keyword evidence="1" id="KW-0862">Zinc</keyword>
<keyword evidence="5" id="KW-1185">Reference proteome</keyword>